<sequence length="496" mass="55941">MLLSRAALEKHKKDFDIFKHQMKLNRVKSYVENQQNYISQYKSPDSSDGSSVPESCEDQEPLSSNAFSASISEIIRRKQSHSEAAPLSSIHHQEQQSSSFTRKQSLLHSSFIDRNKRSASLHSVHDNSLARQKRHKSLSSSSSSSSAAAAEAHALNKIPPQTKPSIIKKATHGMHLLQKFVSPNLEISRITMKSSIRQPKLGLFRKGKSSAQGKPIPDITDFNQNTIDKENINPSVVMEDLSREPPSISKFFNKRPTTTHQHSNMTHKDKPEEVENNLPASPDRHHARKGSPAQYEAFTNNSFVSIYKLLDECQDTHHPYLTHNNGQYPAVQNYSHVKTPHSILQATDHSKINASHLSFLSSSKLPHPLYPTLRQSPTSHSFLPSPNFNDDLNDQLPHQSMRPPRPPRPPQQHQGLFTPSWQVAESVVSFGADTAADQEQAQLEQEQEDDHTTTANDDLELILQSQAMNMLGESMQQNDETIQNFWLNQPGFKRCQ</sequence>
<accession>S2JYM6</accession>
<feature type="region of interest" description="Disordered" evidence="1">
    <location>
        <begin position="206"/>
        <end position="226"/>
    </location>
</feature>
<dbReference type="STRING" id="1220926.S2JYM6"/>
<dbReference type="VEuPathDB" id="FungiDB:HMPREF1544_05280"/>
<protein>
    <submittedName>
        <fullName evidence="2">Uncharacterized protein</fullName>
    </submittedName>
</protein>
<gene>
    <name evidence="2" type="ORF">HMPREF1544_05280</name>
</gene>
<evidence type="ECO:0000313" key="2">
    <source>
        <dbReference type="EMBL" id="EPB87873.1"/>
    </source>
</evidence>
<feature type="compositionally biased region" description="Low complexity" evidence="1">
    <location>
        <begin position="138"/>
        <end position="153"/>
    </location>
</feature>
<dbReference type="InParanoid" id="S2JYM6"/>
<dbReference type="Proteomes" id="UP000014254">
    <property type="component" value="Unassembled WGS sequence"/>
</dbReference>
<feature type="region of interest" description="Disordered" evidence="1">
    <location>
        <begin position="246"/>
        <end position="292"/>
    </location>
</feature>
<reference evidence="3" key="1">
    <citation type="submission" date="2013-05" db="EMBL/GenBank/DDBJ databases">
        <title>The Genome sequence of Mucor circinelloides f. circinelloides 1006PhL.</title>
        <authorList>
            <consortium name="The Broad Institute Genomics Platform"/>
            <person name="Cuomo C."/>
            <person name="Earl A."/>
            <person name="Findley K."/>
            <person name="Lee S.C."/>
            <person name="Walker B."/>
            <person name="Young S."/>
            <person name="Zeng Q."/>
            <person name="Gargeya S."/>
            <person name="Fitzgerald M."/>
            <person name="Haas B."/>
            <person name="Abouelleil A."/>
            <person name="Allen A.W."/>
            <person name="Alvarado L."/>
            <person name="Arachchi H.M."/>
            <person name="Berlin A.M."/>
            <person name="Chapman S.B."/>
            <person name="Gainer-Dewar J."/>
            <person name="Goldberg J."/>
            <person name="Griggs A."/>
            <person name="Gujja S."/>
            <person name="Hansen M."/>
            <person name="Howarth C."/>
            <person name="Imamovic A."/>
            <person name="Ireland A."/>
            <person name="Larimer J."/>
            <person name="McCowan C."/>
            <person name="Murphy C."/>
            <person name="Pearson M."/>
            <person name="Poon T.W."/>
            <person name="Priest M."/>
            <person name="Roberts A."/>
            <person name="Saif S."/>
            <person name="Shea T."/>
            <person name="Sisk P."/>
            <person name="Sykes S."/>
            <person name="Wortman J."/>
            <person name="Nusbaum C."/>
            <person name="Birren B."/>
        </authorList>
    </citation>
    <scope>NUCLEOTIDE SEQUENCE [LARGE SCALE GENOMIC DNA]</scope>
    <source>
        <strain evidence="3">1006PhL</strain>
    </source>
</reference>
<dbReference type="AlphaFoldDB" id="S2JYM6"/>
<evidence type="ECO:0000313" key="3">
    <source>
        <dbReference type="Proteomes" id="UP000014254"/>
    </source>
</evidence>
<proteinExistence type="predicted"/>
<feature type="region of interest" description="Disordered" evidence="1">
    <location>
        <begin position="78"/>
        <end position="102"/>
    </location>
</feature>
<evidence type="ECO:0000256" key="1">
    <source>
        <dbReference type="SAM" id="MobiDB-lite"/>
    </source>
</evidence>
<organism evidence="2 3">
    <name type="scientific">Mucor circinelloides f. circinelloides (strain 1006PhL)</name>
    <name type="common">Mucormycosis agent</name>
    <name type="synonym">Calyptromyces circinelloides</name>
    <dbReference type="NCBI Taxonomy" id="1220926"/>
    <lineage>
        <taxon>Eukaryota</taxon>
        <taxon>Fungi</taxon>
        <taxon>Fungi incertae sedis</taxon>
        <taxon>Mucoromycota</taxon>
        <taxon>Mucoromycotina</taxon>
        <taxon>Mucoromycetes</taxon>
        <taxon>Mucorales</taxon>
        <taxon>Mucorineae</taxon>
        <taxon>Mucoraceae</taxon>
        <taxon>Mucor</taxon>
    </lineage>
</organism>
<feature type="region of interest" description="Disordered" evidence="1">
    <location>
        <begin position="118"/>
        <end position="163"/>
    </location>
</feature>
<keyword evidence="3" id="KW-1185">Reference proteome</keyword>
<dbReference type="OMA" id="KKATHGM"/>
<name>S2JYM6_MUCC1</name>
<dbReference type="EMBL" id="KE123960">
    <property type="protein sequence ID" value="EPB87873.1"/>
    <property type="molecule type" value="Genomic_DNA"/>
</dbReference>
<feature type="region of interest" description="Disordered" evidence="1">
    <location>
        <begin position="40"/>
        <end position="63"/>
    </location>
</feature>
<feature type="region of interest" description="Disordered" evidence="1">
    <location>
        <begin position="370"/>
        <end position="415"/>
    </location>
</feature>
<feature type="compositionally biased region" description="Polar residues" evidence="1">
    <location>
        <begin position="40"/>
        <end position="53"/>
    </location>
</feature>
<dbReference type="OrthoDB" id="2537141at2759"/>
<feature type="compositionally biased region" description="Polar residues" evidence="1">
    <location>
        <begin position="255"/>
        <end position="264"/>
    </location>
</feature>
<feature type="compositionally biased region" description="Polar residues" evidence="1">
    <location>
        <begin position="373"/>
        <end position="390"/>
    </location>
</feature>